<name>A0A8E2E5F9_9PEZI</name>
<reference evidence="1 2" key="1">
    <citation type="journal article" date="2016" name="Nat. Commun.">
        <title>Ectomycorrhizal ecology is imprinted in the genome of the dominant symbiotic fungus Cenococcum geophilum.</title>
        <authorList>
            <consortium name="DOE Joint Genome Institute"/>
            <person name="Peter M."/>
            <person name="Kohler A."/>
            <person name="Ohm R.A."/>
            <person name="Kuo A."/>
            <person name="Krutzmann J."/>
            <person name="Morin E."/>
            <person name="Arend M."/>
            <person name="Barry K.W."/>
            <person name="Binder M."/>
            <person name="Choi C."/>
            <person name="Clum A."/>
            <person name="Copeland A."/>
            <person name="Grisel N."/>
            <person name="Haridas S."/>
            <person name="Kipfer T."/>
            <person name="LaButti K."/>
            <person name="Lindquist E."/>
            <person name="Lipzen A."/>
            <person name="Maire R."/>
            <person name="Meier B."/>
            <person name="Mihaltcheva S."/>
            <person name="Molinier V."/>
            <person name="Murat C."/>
            <person name="Poggeler S."/>
            <person name="Quandt C.A."/>
            <person name="Sperisen C."/>
            <person name="Tritt A."/>
            <person name="Tisserant E."/>
            <person name="Crous P.W."/>
            <person name="Henrissat B."/>
            <person name="Nehls U."/>
            <person name="Egli S."/>
            <person name="Spatafora J.W."/>
            <person name="Grigoriev I.V."/>
            <person name="Martin F.M."/>
        </authorList>
    </citation>
    <scope>NUCLEOTIDE SEQUENCE [LARGE SCALE GENOMIC DNA]</scope>
    <source>
        <strain evidence="1 2">CBS 459.81</strain>
    </source>
</reference>
<sequence>MLHKLHDCSHRQIDIRKRESIFHVTSTRDILLGSSFILKYREADSILRPDTIGNMVSEPSLNTIH</sequence>
<gene>
    <name evidence="1" type="ORF">K432DRAFT_384523</name>
</gene>
<organism evidence="1 2">
    <name type="scientific">Lepidopterella palustris CBS 459.81</name>
    <dbReference type="NCBI Taxonomy" id="1314670"/>
    <lineage>
        <taxon>Eukaryota</taxon>
        <taxon>Fungi</taxon>
        <taxon>Dikarya</taxon>
        <taxon>Ascomycota</taxon>
        <taxon>Pezizomycotina</taxon>
        <taxon>Dothideomycetes</taxon>
        <taxon>Pleosporomycetidae</taxon>
        <taxon>Mytilinidiales</taxon>
        <taxon>Argynnaceae</taxon>
        <taxon>Lepidopterella</taxon>
    </lineage>
</organism>
<evidence type="ECO:0000313" key="2">
    <source>
        <dbReference type="Proteomes" id="UP000250266"/>
    </source>
</evidence>
<proteinExistence type="predicted"/>
<dbReference type="Proteomes" id="UP000250266">
    <property type="component" value="Unassembled WGS sequence"/>
</dbReference>
<accession>A0A8E2E5F9</accession>
<dbReference type="AlphaFoldDB" id="A0A8E2E5F9"/>
<dbReference type="EMBL" id="KV745111">
    <property type="protein sequence ID" value="OCK77648.1"/>
    <property type="molecule type" value="Genomic_DNA"/>
</dbReference>
<evidence type="ECO:0000313" key="1">
    <source>
        <dbReference type="EMBL" id="OCK77648.1"/>
    </source>
</evidence>
<keyword evidence="2" id="KW-1185">Reference proteome</keyword>
<protein>
    <submittedName>
        <fullName evidence="1">Uncharacterized protein</fullName>
    </submittedName>
</protein>